<dbReference type="SUPFAM" id="SSF48452">
    <property type="entry name" value="TPR-like"/>
    <property type="match status" value="1"/>
</dbReference>
<dbReference type="AlphaFoldDB" id="A0A518FJ17"/>
<dbReference type="RefSeq" id="WP_145454261.1">
    <property type="nucleotide sequence ID" value="NZ_CP036317.1"/>
</dbReference>
<organism evidence="1 2">
    <name type="scientific">Gimesia panareensis</name>
    <dbReference type="NCBI Taxonomy" id="2527978"/>
    <lineage>
        <taxon>Bacteria</taxon>
        <taxon>Pseudomonadati</taxon>
        <taxon>Planctomycetota</taxon>
        <taxon>Planctomycetia</taxon>
        <taxon>Planctomycetales</taxon>
        <taxon>Planctomycetaceae</taxon>
        <taxon>Gimesia</taxon>
    </lineage>
</organism>
<name>A0A518FJ17_9PLAN</name>
<dbReference type="EMBL" id="CP036317">
    <property type="protein sequence ID" value="QDV16341.1"/>
    <property type="molecule type" value="Genomic_DNA"/>
</dbReference>
<evidence type="ECO:0000313" key="2">
    <source>
        <dbReference type="Proteomes" id="UP000320839"/>
    </source>
</evidence>
<reference evidence="1 2" key="1">
    <citation type="submission" date="2019-02" db="EMBL/GenBank/DDBJ databases">
        <title>Deep-cultivation of Planctomycetes and their phenomic and genomic characterization uncovers novel biology.</title>
        <authorList>
            <person name="Wiegand S."/>
            <person name="Jogler M."/>
            <person name="Boedeker C."/>
            <person name="Pinto D."/>
            <person name="Vollmers J."/>
            <person name="Rivas-Marin E."/>
            <person name="Kohn T."/>
            <person name="Peeters S.H."/>
            <person name="Heuer A."/>
            <person name="Rast P."/>
            <person name="Oberbeckmann S."/>
            <person name="Bunk B."/>
            <person name="Jeske O."/>
            <person name="Meyerdierks A."/>
            <person name="Storesund J.E."/>
            <person name="Kallscheuer N."/>
            <person name="Luecker S."/>
            <person name="Lage O.M."/>
            <person name="Pohl T."/>
            <person name="Merkel B.J."/>
            <person name="Hornburger P."/>
            <person name="Mueller R.-W."/>
            <person name="Bruemmer F."/>
            <person name="Labrenz M."/>
            <person name="Spormann A.M."/>
            <person name="Op den Camp H."/>
            <person name="Overmann J."/>
            <person name="Amann R."/>
            <person name="Jetten M.S.M."/>
            <person name="Mascher T."/>
            <person name="Medema M.H."/>
            <person name="Devos D.P."/>
            <person name="Kaster A.-K."/>
            <person name="Ovreas L."/>
            <person name="Rohde M."/>
            <person name="Galperin M.Y."/>
            <person name="Jogler C."/>
        </authorList>
    </citation>
    <scope>NUCLEOTIDE SEQUENCE [LARGE SCALE GENOMIC DNA]</scope>
    <source>
        <strain evidence="1 2">Pan153</strain>
    </source>
</reference>
<dbReference type="Proteomes" id="UP000320839">
    <property type="component" value="Chromosome"/>
</dbReference>
<protein>
    <submittedName>
        <fullName evidence="1">Tetratricopeptide repeat protein</fullName>
    </submittedName>
</protein>
<dbReference type="InterPro" id="IPR011990">
    <property type="entry name" value="TPR-like_helical_dom_sf"/>
</dbReference>
<accession>A0A518FJ17</accession>
<evidence type="ECO:0000313" key="1">
    <source>
        <dbReference type="EMBL" id="QDV16341.1"/>
    </source>
</evidence>
<sequence>MIGFFKRKSRTQPPSADEAIARAQRGDNKGALKEVDALIAEAPGVAMSHRFRGEILFAMNRYDEAIESFLTAERLGGPGTEELFFWIALAHANVDRPDRAVEILQEYIDSPAASPDLSQKCKAAIAQIQGTPG</sequence>
<proteinExistence type="predicted"/>
<dbReference type="OrthoDB" id="9814887at2"/>
<dbReference type="Gene3D" id="1.25.40.10">
    <property type="entry name" value="Tetratricopeptide repeat domain"/>
    <property type="match status" value="1"/>
</dbReference>
<gene>
    <name evidence="1" type="ORF">Pan153_09680</name>
</gene>
<dbReference type="Pfam" id="PF13432">
    <property type="entry name" value="TPR_16"/>
    <property type="match status" value="1"/>
</dbReference>